<evidence type="ECO:0000313" key="2">
    <source>
        <dbReference type="EMBL" id="KNZ52812.1"/>
    </source>
</evidence>
<dbReference type="OrthoDB" id="2507272at2759"/>
<protein>
    <submittedName>
        <fullName evidence="2">Uncharacterized protein</fullName>
    </submittedName>
</protein>
<name>A0A0L6UX59_9BASI</name>
<reference evidence="2 3" key="1">
    <citation type="submission" date="2015-08" db="EMBL/GenBank/DDBJ databases">
        <title>Next Generation Sequencing and Analysis of the Genome of Puccinia sorghi L Schw, the Causal Agent of Maize Common Rust.</title>
        <authorList>
            <person name="Rochi L."/>
            <person name="Burguener G."/>
            <person name="Darino M."/>
            <person name="Turjanski A."/>
            <person name="Kreff E."/>
            <person name="Dieguez M.J."/>
            <person name="Sacco F."/>
        </authorList>
    </citation>
    <scope>NUCLEOTIDE SEQUENCE [LARGE SCALE GENOMIC DNA]</scope>
    <source>
        <strain evidence="2 3">RO10H11247</strain>
    </source>
</reference>
<comment type="caution">
    <text evidence="2">The sequence shown here is derived from an EMBL/GenBank/DDBJ whole genome shotgun (WGS) entry which is preliminary data.</text>
</comment>
<gene>
    <name evidence="2" type="ORF">VP01_343g4</name>
</gene>
<proteinExistence type="predicted"/>
<feature type="compositionally biased region" description="Polar residues" evidence="1">
    <location>
        <begin position="1"/>
        <end position="25"/>
    </location>
</feature>
<dbReference type="AlphaFoldDB" id="A0A0L6UX59"/>
<organism evidence="2 3">
    <name type="scientific">Puccinia sorghi</name>
    <dbReference type="NCBI Taxonomy" id="27349"/>
    <lineage>
        <taxon>Eukaryota</taxon>
        <taxon>Fungi</taxon>
        <taxon>Dikarya</taxon>
        <taxon>Basidiomycota</taxon>
        <taxon>Pucciniomycotina</taxon>
        <taxon>Pucciniomycetes</taxon>
        <taxon>Pucciniales</taxon>
        <taxon>Pucciniaceae</taxon>
        <taxon>Puccinia</taxon>
    </lineage>
</organism>
<sequence length="238" mass="26784">MSTEGNGEDQSPSSMMKLQKQSPHNASERFGNTDFFVPEDGVVSNPANKKVGRGIINSSVHTDLTYDFLDLPLLEAVFNHLMLKFRGVNREAQIQVWLSFFNMDPGKYNTTANLHKACSNTGKIFCKQGLSLNWDEILGLIIQNNLRRILWKSLDQEIDLVMEAHDHRFLSSQDDLQFLDATQTKQCLNDSPGITETNSLRTTLASRDYSSFSGLTSSISRTSIPESLDWNHIELNAP</sequence>
<evidence type="ECO:0000313" key="3">
    <source>
        <dbReference type="Proteomes" id="UP000037035"/>
    </source>
</evidence>
<accession>A0A0L6UX59</accession>
<keyword evidence="3" id="KW-1185">Reference proteome</keyword>
<evidence type="ECO:0000256" key="1">
    <source>
        <dbReference type="SAM" id="MobiDB-lite"/>
    </source>
</evidence>
<dbReference type="Proteomes" id="UP000037035">
    <property type="component" value="Unassembled WGS sequence"/>
</dbReference>
<feature type="region of interest" description="Disordered" evidence="1">
    <location>
        <begin position="1"/>
        <end position="31"/>
    </location>
</feature>
<dbReference type="VEuPathDB" id="FungiDB:VP01_343g4"/>
<dbReference type="EMBL" id="LAVV01008435">
    <property type="protein sequence ID" value="KNZ52812.1"/>
    <property type="molecule type" value="Genomic_DNA"/>
</dbReference>